<reference evidence="1" key="1">
    <citation type="submission" date="2021-10" db="EMBL/GenBank/DDBJ databases">
        <title>Psilocybe cubensis genome.</title>
        <authorList>
            <person name="Mckernan K.J."/>
            <person name="Crawford S."/>
            <person name="Trippe A."/>
            <person name="Kane L.T."/>
            <person name="Mclaughlin S."/>
        </authorList>
    </citation>
    <scope>NUCLEOTIDE SEQUENCE</scope>
    <source>
        <strain evidence="1">MGC-MH-2018</strain>
    </source>
</reference>
<dbReference type="EMBL" id="JAFIQS020000004">
    <property type="protein sequence ID" value="KAH9482065.1"/>
    <property type="molecule type" value="Genomic_DNA"/>
</dbReference>
<gene>
    <name evidence="1" type="ORF">JR316_0004160</name>
</gene>
<proteinExistence type="predicted"/>
<evidence type="ECO:0000313" key="2">
    <source>
        <dbReference type="Proteomes" id="UP000664032"/>
    </source>
</evidence>
<protein>
    <submittedName>
        <fullName evidence="1">Uncharacterized protein</fullName>
    </submittedName>
</protein>
<organism evidence="1 2">
    <name type="scientific">Psilocybe cubensis</name>
    <name type="common">Psychedelic mushroom</name>
    <name type="synonym">Stropharia cubensis</name>
    <dbReference type="NCBI Taxonomy" id="181762"/>
    <lineage>
        <taxon>Eukaryota</taxon>
        <taxon>Fungi</taxon>
        <taxon>Dikarya</taxon>
        <taxon>Basidiomycota</taxon>
        <taxon>Agaricomycotina</taxon>
        <taxon>Agaricomycetes</taxon>
        <taxon>Agaricomycetidae</taxon>
        <taxon>Agaricales</taxon>
        <taxon>Agaricineae</taxon>
        <taxon>Strophariaceae</taxon>
        <taxon>Psilocybe</taxon>
    </lineage>
</organism>
<name>A0ACB8H226_PSICU</name>
<evidence type="ECO:0000313" key="1">
    <source>
        <dbReference type="EMBL" id="KAH9482065.1"/>
    </source>
</evidence>
<dbReference type="Proteomes" id="UP000664032">
    <property type="component" value="Unassembled WGS sequence"/>
</dbReference>
<accession>A0ACB8H226</accession>
<keyword evidence="2" id="KW-1185">Reference proteome</keyword>
<sequence length="120" mass="12951">MFSSKHLFSALFMLVANLSMVLGQYSISAPTLEVPIGRKFTVSWTSGNGVNDPQNLDICLNTDTEFLHLASIARNNAASGSVDVVVDDSILPGTYTLGLRFPGCSFLMAQQFNDFVVTSP</sequence>
<comment type="caution">
    <text evidence="1">The sequence shown here is derived from an EMBL/GenBank/DDBJ whole genome shotgun (WGS) entry which is preliminary data.</text>
</comment>